<evidence type="ECO:0000313" key="1">
    <source>
        <dbReference type="EMBL" id="KNC75312.1"/>
    </source>
</evidence>
<dbReference type="InterPro" id="IPR024078">
    <property type="entry name" value="LmbE-like_dom_sf"/>
</dbReference>
<keyword evidence="2" id="KW-1185">Reference proteome</keyword>
<dbReference type="GeneID" id="25912663"/>
<accession>A0A0L0FEV9</accession>
<name>A0A0L0FEV9_9EUKA</name>
<evidence type="ECO:0000313" key="2">
    <source>
        <dbReference type="Proteomes" id="UP000054560"/>
    </source>
</evidence>
<dbReference type="SUPFAM" id="SSF102588">
    <property type="entry name" value="LmbE-like"/>
    <property type="match status" value="1"/>
</dbReference>
<dbReference type="Proteomes" id="UP000054560">
    <property type="component" value="Unassembled WGS sequence"/>
</dbReference>
<sequence>MLQVTPLPTNGTVGMDVAGGVDSQTFDNHSMGSQMIQLIPEIVEGERLPLGTEWTGERMKQVSQCDEEDPDDWYHCFAAALDRRRNNKEARCCPSEILSLRSKVMIPENRALGPLRDNKYYQRSAPMLNGLLYNPDGNILFKPNTTSSSRPRKLMIVSHPDDEVIFGGGDLLEKDGTPSKDDWFVIYSTIDPERINMTRVLANRWQWSGTLHFAMADTNLINQLIHVDFVEDLCEILCSNTWDAVVTHGLDGEYGHHFHKKLSKVVSTLMRSLEQHPPQGYTAPRFKQFKLNDHKSTKTKKTKEQRDVLRHVYSRPSKWFAEMCTTSAVLKKYSKLYPIVDFLCK</sequence>
<gene>
    <name evidence="1" type="ORF">SARC_12159</name>
</gene>
<dbReference type="EMBL" id="KQ243703">
    <property type="protein sequence ID" value="KNC75312.1"/>
    <property type="molecule type" value="Genomic_DNA"/>
</dbReference>
<dbReference type="AlphaFoldDB" id="A0A0L0FEV9"/>
<reference evidence="1 2" key="1">
    <citation type="submission" date="2011-02" db="EMBL/GenBank/DDBJ databases">
        <title>The Genome Sequence of Sphaeroforma arctica JP610.</title>
        <authorList>
            <consortium name="The Broad Institute Genome Sequencing Platform"/>
            <person name="Russ C."/>
            <person name="Cuomo C."/>
            <person name="Young S.K."/>
            <person name="Zeng Q."/>
            <person name="Gargeya S."/>
            <person name="Alvarado L."/>
            <person name="Berlin A."/>
            <person name="Chapman S.B."/>
            <person name="Chen Z."/>
            <person name="Freedman E."/>
            <person name="Gellesch M."/>
            <person name="Goldberg J."/>
            <person name="Griggs A."/>
            <person name="Gujja S."/>
            <person name="Heilman E."/>
            <person name="Heiman D."/>
            <person name="Howarth C."/>
            <person name="Mehta T."/>
            <person name="Neiman D."/>
            <person name="Pearson M."/>
            <person name="Roberts A."/>
            <person name="Saif S."/>
            <person name="Shea T."/>
            <person name="Shenoy N."/>
            <person name="Sisk P."/>
            <person name="Stolte C."/>
            <person name="Sykes S."/>
            <person name="White J."/>
            <person name="Yandava C."/>
            <person name="Burger G."/>
            <person name="Gray M.W."/>
            <person name="Holland P.W.H."/>
            <person name="King N."/>
            <person name="Lang F.B.F."/>
            <person name="Roger A.J."/>
            <person name="Ruiz-Trillo I."/>
            <person name="Haas B."/>
            <person name="Nusbaum C."/>
            <person name="Birren B."/>
        </authorList>
    </citation>
    <scope>NUCLEOTIDE SEQUENCE [LARGE SCALE GENOMIC DNA]</scope>
    <source>
        <strain evidence="1 2">JP610</strain>
    </source>
</reference>
<evidence type="ECO:0008006" key="3">
    <source>
        <dbReference type="Google" id="ProtNLM"/>
    </source>
</evidence>
<dbReference type="RefSeq" id="XP_014149214.1">
    <property type="nucleotide sequence ID" value="XM_014293739.1"/>
</dbReference>
<protein>
    <recommendedName>
        <fullName evidence="3">N-acetylglucosaminylphosphatidylinositol deacetylase</fullName>
    </recommendedName>
</protein>
<organism evidence="1 2">
    <name type="scientific">Sphaeroforma arctica JP610</name>
    <dbReference type="NCBI Taxonomy" id="667725"/>
    <lineage>
        <taxon>Eukaryota</taxon>
        <taxon>Ichthyosporea</taxon>
        <taxon>Ichthyophonida</taxon>
        <taxon>Sphaeroforma</taxon>
    </lineage>
</organism>
<proteinExistence type="predicted"/>